<proteinExistence type="predicted"/>
<dbReference type="EMBL" id="CAJNIZ010000930">
    <property type="protein sequence ID" value="CAE7178700.1"/>
    <property type="molecule type" value="Genomic_DNA"/>
</dbReference>
<keyword evidence="5" id="KW-1185">Reference proteome</keyword>
<dbReference type="SUPFAM" id="SSF52047">
    <property type="entry name" value="RNI-like"/>
    <property type="match status" value="1"/>
</dbReference>
<feature type="transmembrane region" description="Helical" evidence="3">
    <location>
        <begin position="55"/>
        <end position="80"/>
    </location>
</feature>
<feature type="transmembrane region" description="Helical" evidence="3">
    <location>
        <begin position="176"/>
        <end position="195"/>
    </location>
</feature>
<evidence type="ECO:0000256" key="1">
    <source>
        <dbReference type="ARBA" id="ARBA00022737"/>
    </source>
</evidence>
<feature type="region of interest" description="Disordered" evidence="2">
    <location>
        <begin position="12"/>
        <end position="36"/>
    </location>
</feature>
<feature type="transmembrane region" description="Helical" evidence="3">
    <location>
        <begin position="204"/>
        <end position="222"/>
    </location>
</feature>
<name>A0A812IXF3_SYMPI</name>
<evidence type="ECO:0000256" key="2">
    <source>
        <dbReference type="SAM" id="MobiDB-lite"/>
    </source>
</evidence>
<comment type="caution">
    <text evidence="4">The sequence shown here is derived from an EMBL/GenBank/DDBJ whole genome shotgun (WGS) entry which is preliminary data.</text>
</comment>
<dbReference type="PANTHER" id="PTHR24111">
    <property type="entry name" value="LEUCINE-RICH REPEAT-CONTAINING PROTEIN 34"/>
    <property type="match status" value="1"/>
</dbReference>
<accession>A0A812IXF3</accession>
<protein>
    <submittedName>
        <fullName evidence="4">NLRC3 protein</fullName>
    </submittedName>
</protein>
<dbReference type="OrthoDB" id="439884at2759"/>
<dbReference type="AlphaFoldDB" id="A0A812IXF3"/>
<keyword evidence="3" id="KW-0812">Transmembrane</keyword>
<dbReference type="InterPro" id="IPR052201">
    <property type="entry name" value="LRR-containing_regulator"/>
</dbReference>
<dbReference type="Gene3D" id="3.80.10.10">
    <property type="entry name" value="Ribonuclease Inhibitor"/>
    <property type="match status" value="2"/>
</dbReference>
<keyword evidence="3" id="KW-1133">Transmembrane helix</keyword>
<gene>
    <name evidence="4" type="primary">NLRC3</name>
    <name evidence="4" type="ORF">SPIL2461_LOCUS986</name>
</gene>
<evidence type="ECO:0000313" key="4">
    <source>
        <dbReference type="EMBL" id="CAE7178700.1"/>
    </source>
</evidence>
<dbReference type="InterPro" id="IPR032675">
    <property type="entry name" value="LRR_dom_sf"/>
</dbReference>
<feature type="transmembrane region" description="Helical" evidence="3">
    <location>
        <begin position="141"/>
        <end position="161"/>
    </location>
</feature>
<dbReference type="Proteomes" id="UP000649617">
    <property type="component" value="Unassembled WGS sequence"/>
</dbReference>
<feature type="non-terminal residue" evidence="4">
    <location>
        <position position="1"/>
    </location>
</feature>
<keyword evidence="3" id="KW-0472">Membrane</keyword>
<evidence type="ECO:0000256" key="3">
    <source>
        <dbReference type="SAM" id="Phobius"/>
    </source>
</evidence>
<feature type="region of interest" description="Disordered" evidence="2">
    <location>
        <begin position="650"/>
        <end position="673"/>
    </location>
</feature>
<keyword evidence="1" id="KW-0677">Repeat</keyword>
<dbReference type="PANTHER" id="PTHR24111:SF0">
    <property type="entry name" value="LEUCINE-RICH REPEAT-CONTAINING PROTEIN"/>
    <property type="match status" value="1"/>
</dbReference>
<sequence>ECVALYSLEARSAPRDETRSPKATRSPRAMNESNATGDLEEVLASVGLDMRAGTFIMLMLAVGMTTLMLGSAILICATCASRRRAAEQQVTQTQSTSQSPEIVGNTAAALANVQVSLPEERQGLTTQEPQPVSLRRRQVQVLLVFLCTFALCLVVTLSSLSNGRLTKETGLPWESYLFLLSSGCVWLLVPAAVLAKTLPTGRGYGNTAFLEAMLGGIMPFIADSFDTLKDTMFGVLNGGIVAMGVVSLLYLPAFHFVLMLMPNYLMDLASSHVSAFCIATLDVTPSAQSVSLTPREQLLALLAKQLSPTKRYRLLVENLPQAVLAVIYLLVEGGSILVGVLNVAIPFAQVFTSICLYPRVQKGLGRWYAKRFDAAVADGDEVVARRLWAEMSQEFMKHVLPHSRQLGPWYASRFDAAVSSATVRDELDGDTLELCSFDGELYLERKALGGKPELVKALLDFASAAPWVQLVSLRACGLTSEDARLVASWMTAAGHVRVLVLDRNRIDDRGAEALAAALPRCNLEGLESYGNELTALGGRLLIRAGRRQQEILPAAFAGTFEGESLLLDKDAIDDFKTQMIAEAFAVHGYPQVKFLALRMDRIGDQAAQALAEMLTGSEALCEFRISGKAISEEARSALLQACQQRGIEANISAQEVSSSPEEEAPPARAKDTE</sequence>
<organism evidence="4 5">
    <name type="scientific">Symbiodinium pilosum</name>
    <name type="common">Dinoflagellate</name>
    <dbReference type="NCBI Taxonomy" id="2952"/>
    <lineage>
        <taxon>Eukaryota</taxon>
        <taxon>Sar</taxon>
        <taxon>Alveolata</taxon>
        <taxon>Dinophyceae</taxon>
        <taxon>Suessiales</taxon>
        <taxon>Symbiodiniaceae</taxon>
        <taxon>Symbiodinium</taxon>
    </lineage>
</organism>
<feature type="transmembrane region" description="Helical" evidence="3">
    <location>
        <begin position="234"/>
        <end position="258"/>
    </location>
</feature>
<reference evidence="4" key="1">
    <citation type="submission" date="2021-02" db="EMBL/GenBank/DDBJ databases">
        <authorList>
            <person name="Dougan E. K."/>
            <person name="Rhodes N."/>
            <person name="Thang M."/>
            <person name="Chan C."/>
        </authorList>
    </citation>
    <scope>NUCLEOTIDE SEQUENCE</scope>
</reference>
<evidence type="ECO:0000313" key="5">
    <source>
        <dbReference type="Proteomes" id="UP000649617"/>
    </source>
</evidence>